<dbReference type="AlphaFoldDB" id="X1KK00"/>
<dbReference type="GO" id="GO:0071555">
    <property type="term" value="P:cell wall organization"/>
    <property type="evidence" value="ECO:0007669"/>
    <property type="project" value="TreeGrafter"/>
</dbReference>
<dbReference type="PANTHER" id="PTHR30627">
    <property type="entry name" value="PEPTIDOGLYCAN D,D-TRANSPEPTIDASE"/>
    <property type="match status" value="1"/>
</dbReference>
<proteinExistence type="predicted"/>
<dbReference type="Pfam" id="PF00905">
    <property type="entry name" value="Transpeptidase"/>
    <property type="match status" value="1"/>
</dbReference>
<comment type="subcellular location">
    <subcellularLocation>
        <location evidence="1">Membrane</location>
    </subcellularLocation>
</comment>
<dbReference type="InterPro" id="IPR012338">
    <property type="entry name" value="Beta-lactam/transpept-like"/>
</dbReference>
<gene>
    <name evidence="4" type="ORF">S03H2_64906</name>
</gene>
<accession>X1KK00</accession>
<dbReference type="InterPro" id="IPR001460">
    <property type="entry name" value="PCN-bd_Tpept"/>
</dbReference>
<evidence type="ECO:0000256" key="1">
    <source>
        <dbReference type="ARBA" id="ARBA00004370"/>
    </source>
</evidence>
<evidence type="ECO:0000313" key="4">
    <source>
        <dbReference type="EMBL" id="GAH82403.1"/>
    </source>
</evidence>
<keyword evidence="2" id="KW-0472">Membrane</keyword>
<reference evidence="4" key="1">
    <citation type="journal article" date="2014" name="Front. Microbiol.">
        <title>High frequency of phylogenetically diverse reductive dehalogenase-homologous genes in deep subseafloor sedimentary metagenomes.</title>
        <authorList>
            <person name="Kawai M."/>
            <person name="Futagami T."/>
            <person name="Toyoda A."/>
            <person name="Takaki Y."/>
            <person name="Nishi S."/>
            <person name="Hori S."/>
            <person name="Arai W."/>
            <person name="Tsubouchi T."/>
            <person name="Morono Y."/>
            <person name="Uchiyama I."/>
            <person name="Ito T."/>
            <person name="Fujiyama A."/>
            <person name="Inagaki F."/>
            <person name="Takami H."/>
        </authorList>
    </citation>
    <scope>NUCLEOTIDE SEQUENCE</scope>
    <source>
        <strain evidence="4">Expedition CK06-06</strain>
    </source>
</reference>
<dbReference type="GO" id="GO:0008658">
    <property type="term" value="F:penicillin binding"/>
    <property type="evidence" value="ECO:0007669"/>
    <property type="project" value="InterPro"/>
</dbReference>
<protein>
    <recommendedName>
        <fullName evidence="3">Penicillin-binding protein transpeptidase domain-containing protein</fullName>
    </recommendedName>
</protein>
<sequence>EGTGKKAKLEKWQVFGKTGTAQLSKKGQRGYSADSYVASFAGGGPAEKPAVVVLVSINKPNIQLGKGYTGGTVAAPVAAKIIEKTLNYLER</sequence>
<dbReference type="InterPro" id="IPR050515">
    <property type="entry name" value="Beta-lactam/transpept"/>
</dbReference>
<evidence type="ECO:0000259" key="3">
    <source>
        <dbReference type="Pfam" id="PF00905"/>
    </source>
</evidence>
<dbReference type="GO" id="GO:0005886">
    <property type="term" value="C:plasma membrane"/>
    <property type="evidence" value="ECO:0007669"/>
    <property type="project" value="TreeGrafter"/>
</dbReference>
<dbReference type="Gene3D" id="3.30.450.330">
    <property type="match status" value="1"/>
</dbReference>
<feature type="domain" description="Penicillin-binding protein transpeptidase" evidence="3">
    <location>
        <begin position="2"/>
        <end position="83"/>
    </location>
</feature>
<organism evidence="4">
    <name type="scientific">marine sediment metagenome</name>
    <dbReference type="NCBI Taxonomy" id="412755"/>
    <lineage>
        <taxon>unclassified sequences</taxon>
        <taxon>metagenomes</taxon>
        <taxon>ecological metagenomes</taxon>
    </lineage>
</organism>
<evidence type="ECO:0000256" key="2">
    <source>
        <dbReference type="ARBA" id="ARBA00023136"/>
    </source>
</evidence>
<dbReference type="SUPFAM" id="SSF56601">
    <property type="entry name" value="beta-lactamase/transpeptidase-like"/>
    <property type="match status" value="1"/>
</dbReference>
<name>X1KK00_9ZZZZ</name>
<comment type="caution">
    <text evidence="4">The sequence shown here is derived from an EMBL/GenBank/DDBJ whole genome shotgun (WGS) entry which is preliminary data.</text>
</comment>
<feature type="non-terminal residue" evidence="4">
    <location>
        <position position="1"/>
    </location>
</feature>
<dbReference type="EMBL" id="BARU01042212">
    <property type="protein sequence ID" value="GAH82403.1"/>
    <property type="molecule type" value="Genomic_DNA"/>
</dbReference>
<dbReference type="PANTHER" id="PTHR30627:SF1">
    <property type="entry name" value="PEPTIDOGLYCAN D,D-TRANSPEPTIDASE FTSI"/>
    <property type="match status" value="1"/>
</dbReference>